<feature type="compositionally biased region" description="Polar residues" evidence="5">
    <location>
        <begin position="255"/>
        <end position="271"/>
    </location>
</feature>
<dbReference type="GO" id="GO:0031431">
    <property type="term" value="C:Dbf4-dependent protein kinase complex"/>
    <property type="evidence" value="ECO:0007669"/>
    <property type="project" value="TreeGrafter"/>
</dbReference>
<dbReference type="Ensembl" id="ENSSLDT00000024993.1">
    <property type="protein sequence ID" value="ENSSLDP00000024222.1"/>
    <property type="gene ID" value="ENSSLDG00000018864.1"/>
</dbReference>
<feature type="compositionally biased region" description="Basic and acidic residues" evidence="5">
    <location>
        <begin position="85"/>
        <end position="110"/>
    </location>
</feature>
<feature type="region of interest" description="Disordered" evidence="5">
    <location>
        <begin position="248"/>
        <end position="271"/>
    </location>
</feature>
<dbReference type="InterPro" id="IPR038545">
    <property type="entry name" value="Znf_DBF_sf"/>
</dbReference>
<evidence type="ECO:0000256" key="2">
    <source>
        <dbReference type="ARBA" id="ARBA00022771"/>
    </source>
</evidence>
<dbReference type="GO" id="GO:0043539">
    <property type="term" value="F:protein serine/threonine kinase activator activity"/>
    <property type="evidence" value="ECO:0007669"/>
    <property type="project" value="TreeGrafter"/>
</dbReference>
<reference evidence="7" key="2">
    <citation type="submission" date="2025-09" db="UniProtKB">
        <authorList>
            <consortium name="Ensembl"/>
        </authorList>
    </citation>
    <scope>IDENTIFICATION</scope>
</reference>
<keyword evidence="3" id="KW-0862">Zinc</keyword>
<keyword evidence="8" id="KW-1185">Reference proteome</keyword>
<organism evidence="7 8">
    <name type="scientific">Seriola lalandi dorsalis</name>
    <dbReference type="NCBI Taxonomy" id="1841481"/>
    <lineage>
        <taxon>Eukaryota</taxon>
        <taxon>Metazoa</taxon>
        <taxon>Chordata</taxon>
        <taxon>Craniata</taxon>
        <taxon>Vertebrata</taxon>
        <taxon>Euteleostomi</taxon>
        <taxon>Actinopterygii</taxon>
        <taxon>Neopterygii</taxon>
        <taxon>Teleostei</taxon>
        <taxon>Neoteleostei</taxon>
        <taxon>Acanthomorphata</taxon>
        <taxon>Carangaria</taxon>
        <taxon>Carangiformes</taxon>
        <taxon>Carangidae</taxon>
        <taxon>Seriola</taxon>
    </lineage>
</organism>
<reference evidence="7" key="1">
    <citation type="submission" date="2025-08" db="UniProtKB">
        <authorList>
            <consortium name="Ensembl"/>
        </authorList>
    </citation>
    <scope>IDENTIFICATION</scope>
</reference>
<dbReference type="Pfam" id="PF07535">
    <property type="entry name" value="zf-DBF"/>
    <property type="match status" value="1"/>
</dbReference>
<dbReference type="FunFam" id="6.10.250.3410:FF:000001">
    <property type="entry name" value="Protein DBF4 homolog A"/>
    <property type="match status" value="1"/>
</dbReference>
<protein>
    <submittedName>
        <fullName evidence="7">Uncharacterized LOC111657090</fullName>
    </submittedName>
</protein>
<evidence type="ECO:0000313" key="8">
    <source>
        <dbReference type="Proteomes" id="UP000261360"/>
    </source>
</evidence>
<dbReference type="PANTHER" id="PTHR15375:SF24">
    <property type="entry name" value="PROTEIN DBF4 HOMOLOG B"/>
    <property type="match status" value="1"/>
</dbReference>
<dbReference type="PANTHER" id="PTHR15375">
    <property type="entry name" value="ACTIVATOR OF S-PHASE KINASE-RELATED"/>
    <property type="match status" value="1"/>
</dbReference>
<proteinExistence type="predicted"/>
<evidence type="ECO:0000259" key="6">
    <source>
        <dbReference type="PROSITE" id="PS51265"/>
    </source>
</evidence>
<feature type="compositionally biased region" description="Pro residues" evidence="5">
    <location>
        <begin position="454"/>
        <end position="466"/>
    </location>
</feature>
<dbReference type="GeneTree" id="ENSGT00530000063909"/>
<dbReference type="SMART" id="SM00586">
    <property type="entry name" value="ZnF_DBF"/>
    <property type="match status" value="1"/>
</dbReference>
<dbReference type="STRING" id="1841481.ENSSLDP00000024222"/>
<evidence type="ECO:0000256" key="5">
    <source>
        <dbReference type="SAM" id="MobiDB-lite"/>
    </source>
</evidence>
<dbReference type="PROSITE" id="PS51265">
    <property type="entry name" value="ZF_DBF4"/>
    <property type="match status" value="1"/>
</dbReference>
<dbReference type="InterPro" id="IPR006572">
    <property type="entry name" value="Znf_DBF"/>
</dbReference>
<dbReference type="InterPro" id="IPR036420">
    <property type="entry name" value="BRCT_dom_sf"/>
</dbReference>
<keyword evidence="1" id="KW-0479">Metal-binding</keyword>
<feature type="region of interest" description="Disordered" evidence="5">
    <location>
        <begin position="82"/>
        <end position="116"/>
    </location>
</feature>
<dbReference type="RefSeq" id="XP_023264844.1">
    <property type="nucleotide sequence ID" value="XM_023409076.1"/>
</dbReference>
<dbReference type="GeneID" id="111657090"/>
<keyword evidence="2 4" id="KW-0863">Zinc-finger</keyword>
<dbReference type="KEGG" id="slal:111657090"/>
<evidence type="ECO:0000256" key="4">
    <source>
        <dbReference type="PROSITE-ProRule" id="PRU00600"/>
    </source>
</evidence>
<feature type="region of interest" description="Disordered" evidence="5">
    <location>
        <begin position="440"/>
        <end position="466"/>
    </location>
</feature>
<dbReference type="InterPro" id="IPR051590">
    <property type="entry name" value="Replication_Regulatory_Kinase"/>
</dbReference>
<dbReference type="GO" id="GO:1901987">
    <property type="term" value="P:regulation of cell cycle phase transition"/>
    <property type="evidence" value="ECO:0007669"/>
    <property type="project" value="TreeGrafter"/>
</dbReference>
<dbReference type="CTD" id="80174"/>
<dbReference type="Gene3D" id="6.10.250.3410">
    <property type="entry name" value="DBF zinc finger"/>
    <property type="match status" value="1"/>
</dbReference>
<evidence type="ECO:0000256" key="3">
    <source>
        <dbReference type="ARBA" id="ARBA00022833"/>
    </source>
</evidence>
<sequence length="840" mass="92863">MHKQQYAEERGLLGKLCPGEKKLEGKTFYLDNLKKRPTALLLEAISLLGGRVESFLHKDVNFVVTGGQEVLKEERCVVTKGGAKGRNEEAQHPIKRRESVLTSEKQRPETPRPMACGSRGKALLEKAIRNNERLQGSSVLANARSWGVKILYVDDVLLYLKQLTRESFSVKHKRPERTYTKQQGSHVVKAAALRSPYLKIEDFSRKYKPLHIQSMALPSLCYLGRFSPFESPPPPQFEKWTEQEEKIREKKKVESSIQDKSQTPLNCNPSPWRQRKKDTSYCECCHQPFTNLDEHLQSDQHRKFVLDPSSYSAVDQLVAEMLPGFDPYPSQQSEETLNRPPTPLPIQDICELEPLTDVETECAVQALRRQDTSFNTDISSLITGPLSFGPASPSAGVQSAPPCPVTPPVDIQALPLTDCQFPDIQPHASSPAMPVLDVEPQTHASASQQLSPCPGTPCPSPDPYSLPPALSPQLHYSSYILHSPYSEPPVLSPQPCITEEAVEGVICEMDTAETLSQSVSAVVAPLLIPRLPSVAVTNAEDVKGSNQDDLLVFSKIICSSNVLKCDKLISHRSRSLPRQSVTTPNPKKRCRSASPECSHSKRRKITVKFGYNCRWTEKGNTSTKPQNDIMAKPEGCSLFDMASCQIIHSSPHPEVSSTCMVEALDLKYAFTTFCVPTVQNFTSAPSQMDILGHGGTSVAALSKAKASDPSLQFPNEKKNSALSSQDSQRSLSHSTSVCIESALIPDLATLSPSSSDSDWDCHLLSRLGPTSATPQLHTEQSCELDKELLHRPCTWMHDTSYESRLHTVLQPSTPATSLCGEEMDPSVFSRTVVQIVEVQH</sequence>
<dbReference type="OrthoDB" id="21380at2759"/>
<dbReference type="Proteomes" id="UP000261360">
    <property type="component" value="Unplaced"/>
</dbReference>
<feature type="domain" description="DBF4-type" evidence="6">
    <location>
        <begin position="275"/>
        <end position="324"/>
    </location>
</feature>
<evidence type="ECO:0000256" key="1">
    <source>
        <dbReference type="ARBA" id="ARBA00022723"/>
    </source>
</evidence>
<accession>A0A3B4Y4B2</accession>
<evidence type="ECO:0000313" key="7">
    <source>
        <dbReference type="Ensembl" id="ENSSLDP00000024222.1"/>
    </source>
</evidence>
<dbReference type="GO" id="GO:0003676">
    <property type="term" value="F:nucleic acid binding"/>
    <property type="evidence" value="ECO:0007669"/>
    <property type="project" value="InterPro"/>
</dbReference>
<feature type="region of interest" description="Disordered" evidence="5">
    <location>
        <begin position="709"/>
        <end position="728"/>
    </location>
</feature>
<dbReference type="AlphaFoldDB" id="A0A3B4Y4B2"/>
<dbReference type="RefSeq" id="XP_023264845.1">
    <property type="nucleotide sequence ID" value="XM_023409077.1"/>
</dbReference>
<name>A0A3B4Y4B2_SERLL</name>
<dbReference type="GO" id="GO:0008270">
    <property type="term" value="F:zinc ion binding"/>
    <property type="evidence" value="ECO:0007669"/>
    <property type="project" value="UniProtKB-KW"/>
</dbReference>
<dbReference type="GO" id="GO:0010571">
    <property type="term" value="P:positive regulation of nuclear cell cycle DNA replication"/>
    <property type="evidence" value="ECO:0007669"/>
    <property type="project" value="TreeGrafter"/>
</dbReference>
<dbReference type="SUPFAM" id="SSF52113">
    <property type="entry name" value="BRCT domain"/>
    <property type="match status" value="1"/>
</dbReference>